<evidence type="ECO:0000313" key="3">
    <source>
        <dbReference type="Proteomes" id="UP001595855"/>
    </source>
</evidence>
<dbReference type="Pfam" id="PF01494">
    <property type="entry name" value="FAD_binding_3"/>
    <property type="match status" value="1"/>
</dbReference>
<reference evidence="3" key="1">
    <citation type="journal article" date="2019" name="Int. J. Syst. Evol. Microbiol.">
        <title>The Global Catalogue of Microorganisms (GCM) 10K type strain sequencing project: providing services to taxonomists for standard genome sequencing and annotation.</title>
        <authorList>
            <consortium name="The Broad Institute Genomics Platform"/>
            <consortium name="The Broad Institute Genome Sequencing Center for Infectious Disease"/>
            <person name="Wu L."/>
            <person name="Ma J."/>
        </authorList>
    </citation>
    <scope>NUCLEOTIDE SEQUENCE [LARGE SCALE GENOMIC DNA]</scope>
    <source>
        <strain evidence="3">CGMCC 4.1542</strain>
    </source>
</reference>
<dbReference type="RefSeq" id="WP_328661846.1">
    <property type="nucleotide sequence ID" value="NZ_BAAATN010000029.1"/>
</dbReference>
<dbReference type="PANTHER" id="PTHR43422">
    <property type="entry name" value="THIAMINE THIAZOLE SYNTHASE"/>
    <property type="match status" value="1"/>
</dbReference>
<dbReference type="PRINTS" id="PR00420">
    <property type="entry name" value="RNGMNOXGNASE"/>
</dbReference>
<accession>A0ABV9X847</accession>
<dbReference type="InterPro" id="IPR002938">
    <property type="entry name" value="FAD-bd"/>
</dbReference>
<gene>
    <name evidence="2" type="ORF">ACFPRC_37045</name>
</gene>
<sequence length="475" mass="49674">MTSAIVMGGGLAGLLTAKALTGHVDSVTVIEGDHYPDTPSPRRGLPQGYQNHMLMGGGADAIEALLPGTLDRLQAAGAHRRGMGDGLLMLSSEGWYRRFAGAPYVIACTRPLLDHVVRAQALTDPRLTVVTDTKVLGLTGDAHRATGVECEDADGTPRTIEADFVVDATGRRSKAPQWLAALGVPQVEEKTVDAGLGYAGRKYRAPEGAGADFPGILIQAEPNTGEPGRGAALMPQENGEWIVALMGTRGAAPPNDEDGFNAYARGLRHPIVAELIERATPAGPIRSARALANRRRFYEKLPLPEGFLVVGDAVAVLSPNYATGMSAAAKAAVALRDALAAGGLRAGLGREVQAEIAEIIAAPWQSAVVNDSGFPGVESDVQVRGLAFQHRIAARMSRIAAENPAVANAFYSIASLAARQKEAMGLPVLLAALRGAKKRPLSAQEAIAQFPELGGLLDRAPAHSGSEAGRRLVTE</sequence>
<evidence type="ECO:0000313" key="2">
    <source>
        <dbReference type="EMBL" id="MFC5020425.1"/>
    </source>
</evidence>
<feature type="domain" description="FAD-binding" evidence="1">
    <location>
        <begin position="2"/>
        <end position="341"/>
    </location>
</feature>
<dbReference type="PANTHER" id="PTHR43422:SF3">
    <property type="entry name" value="THIAMINE THIAZOLE SYNTHASE"/>
    <property type="match status" value="1"/>
</dbReference>
<dbReference type="EMBL" id="JBHSJO010000003">
    <property type="protein sequence ID" value="MFC5020425.1"/>
    <property type="molecule type" value="Genomic_DNA"/>
</dbReference>
<dbReference type="InterPro" id="IPR036188">
    <property type="entry name" value="FAD/NAD-bd_sf"/>
</dbReference>
<dbReference type="SUPFAM" id="SSF51905">
    <property type="entry name" value="FAD/NAD(P)-binding domain"/>
    <property type="match status" value="1"/>
</dbReference>
<name>A0ABV9X847_9ACTN</name>
<dbReference type="Proteomes" id="UP001595855">
    <property type="component" value="Unassembled WGS sequence"/>
</dbReference>
<keyword evidence="3" id="KW-1185">Reference proteome</keyword>
<comment type="caution">
    <text evidence="2">The sequence shown here is derived from an EMBL/GenBank/DDBJ whole genome shotgun (WGS) entry which is preliminary data.</text>
</comment>
<protein>
    <submittedName>
        <fullName evidence="2">FAD-dependent oxidoreductase</fullName>
    </submittedName>
</protein>
<evidence type="ECO:0000259" key="1">
    <source>
        <dbReference type="Pfam" id="PF01494"/>
    </source>
</evidence>
<organism evidence="2 3">
    <name type="scientific">Streptomyces lienomycini</name>
    <dbReference type="NCBI Taxonomy" id="284035"/>
    <lineage>
        <taxon>Bacteria</taxon>
        <taxon>Bacillati</taxon>
        <taxon>Actinomycetota</taxon>
        <taxon>Actinomycetes</taxon>
        <taxon>Kitasatosporales</taxon>
        <taxon>Streptomycetaceae</taxon>
        <taxon>Streptomyces</taxon>
    </lineage>
</organism>
<dbReference type="Gene3D" id="3.50.50.60">
    <property type="entry name" value="FAD/NAD(P)-binding domain"/>
    <property type="match status" value="1"/>
</dbReference>
<proteinExistence type="predicted"/>